<dbReference type="EMBL" id="UOFR01000078">
    <property type="protein sequence ID" value="VAX00749.1"/>
    <property type="molecule type" value="Genomic_DNA"/>
</dbReference>
<feature type="transmembrane region" description="Helical" evidence="7">
    <location>
        <begin position="12"/>
        <end position="31"/>
    </location>
</feature>
<evidence type="ECO:0000256" key="7">
    <source>
        <dbReference type="SAM" id="Phobius"/>
    </source>
</evidence>
<evidence type="ECO:0000256" key="5">
    <source>
        <dbReference type="ARBA" id="ARBA00022989"/>
    </source>
</evidence>
<dbReference type="InterPro" id="IPR050790">
    <property type="entry name" value="ExbB/TolQ_transport"/>
</dbReference>
<keyword evidence="3" id="KW-1003">Cell membrane</keyword>
<keyword evidence="4 7" id="KW-0812">Transmembrane</keyword>
<evidence type="ECO:0000256" key="1">
    <source>
        <dbReference type="ARBA" id="ARBA00004651"/>
    </source>
</evidence>
<evidence type="ECO:0000256" key="2">
    <source>
        <dbReference type="ARBA" id="ARBA00010442"/>
    </source>
</evidence>
<comment type="similarity">
    <text evidence="2">Belongs to the ExbB/TolQ family.</text>
</comment>
<dbReference type="AlphaFoldDB" id="A0A3B1A4T6"/>
<keyword evidence="6 7" id="KW-0472">Membrane</keyword>
<feature type="transmembrane region" description="Helical" evidence="7">
    <location>
        <begin position="119"/>
        <end position="139"/>
    </location>
</feature>
<dbReference type="PANTHER" id="PTHR30625:SF11">
    <property type="entry name" value="MOTA_TOLQ_EXBB PROTON CHANNEL DOMAIN-CONTAINING PROTEIN"/>
    <property type="match status" value="1"/>
</dbReference>
<dbReference type="PANTHER" id="PTHR30625">
    <property type="entry name" value="PROTEIN TOLQ"/>
    <property type="match status" value="1"/>
</dbReference>
<evidence type="ECO:0000313" key="9">
    <source>
        <dbReference type="EMBL" id="VAX00749.1"/>
    </source>
</evidence>
<dbReference type="GO" id="GO:0017038">
    <property type="term" value="P:protein import"/>
    <property type="evidence" value="ECO:0007669"/>
    <property type="project" value="TreeGrafter"/>
</dbReference>
<protein>
    <submittedName>
        <fullName evidence="9">Ferric siderophore transport system, biopolymer transport protein ExbB</fullName>
    </submittedName>
</protein>
<organism evidence="9">
    <name type="scientific">hydrothermal vent metagenome</name>
    <dbReference type="NCBI Taxonomy" id="652676"/>
    <lineage>
        <taxon>unclassified sequences</taxon>
        <taxon>metagenomes</taxon>
        <taxon>ecological metagenomes</taxon>
    </lineage>
</organism>
<gene>
    <name evidence="9" type="ORF">MNBD_GAMMA21-285</name>
</gene>
<proteinExistence type="inferred from homology"/>
<accession>A0A3B1A4T6</accession>
<reference evidence="9" key="1">
    <citation type="submission" date="2018-06" db="EMBL/GenBank/DDBJ databases">
        <authorList>
            <person name="Zhirakovskaya E."/>
        </authorList>
    </citation>
    <scope>NUCLEOTIDE SEQUENCE</scope>
</reference>
<dbReference type="GO" id="GO:0005886">
    <property type="term" value="C:plasma membrane"/>
    <property type="evidence" value="ECO:0007669"/>
    <property type="project" value="UniProtKB-SubCell"/>
</dbReference>
<sequence>MFSLFQQGGNVMYVLLFMSILAMAIILLKLYQFYRSGLRQTDFVDDTLSTLVRGEYGLALKNLQQQTSPVARVLESAVSFGANPVMSCNDVEAEVGRIGSAQIRNLESWLRGLSSIAHLSPLLGLLGTVTGMIVAFMNLQEAGSQVDPSILSGGIWEALLTTAFGLTVAIPAMAAFYYLEGEVDHVRAAMKDASIQVLRHFGKSPHVDSRDHERVEDETHGL</sequence>
<feature type="transmembrane region" description="Helical" evidence="7">
    <location>
        <begin position="159"/>
        <end position="179"/>
    </location>
</feature>
<evidence type="ECO:0000256" key="6">
    <source>
        <dbReference type="ARBA" id="ARBA00023136"/>
    </source>
</evidence>
<evidence type="ECO:0000256" key="4">
    <source>
        <dbReference type="ARBA" id="ARBA00022692"/>
    </source>
</evidence>
<evidence type="ECO:0000259" key="8">
    <source>
        <dbReference type="Pfam" id="PF01618"/>
    </source>
</evidence>
<feature type="domain" description="MotA/TolQ/ExbB proton channel" evidence="8">
    <location>
        <begin position="91"/>
        <end position="190"/>
    </location>
</feature>
<name>A0A3B1A4T6_9ZZZZ</name>
<dbReference type="InterPro" id="IPR002898">
    <property type="entry name" value="MotA_ExbB_proton_chnl"/>
</dbReference>
<dbReference type="Pfam" id="PF01618">
    <property type="entry name" value="MotA_ExbB"/>
    <property type="match status" value="1"/>
</dbReference>
<keyword evidence="5 7" id="KW-1133">Transmembrane helix</keyword>
<evidence type="ECO:0000256" key="3">
    <source>
        <dbReference type="ARBA" id="ARBA00022475"/>
    </source>
</evidence>
<comment type="subcellular location">
    <subcellularLocation>
        <location evidence="1">Cell membrane</location>
        <topology evidence="1">Multi-pass membrane protein</topology>
    </subcellularLocation>
</comment>